<comment type="catalytic activity">
    <reaction evidence="6">
        <text>L-tryptophan + O2 = indole-3-acetamide + CO2 + H2O</text>
        <dbReference type="Rhea" id="RHEA:16165"/>
        <dbReference type="ChEBI" id="CHEBI:15377"/>
        <dbReference type="ChEBI" id="CHEBI:15379"/>
        <dbReference type="ChEBI" id="CHEBI:16031"/>
        <dbReference type="ChEBI" id="CHEBI:16526"/>
        <dbReference type="ChEBI" id="CHEBI:57912"/>
        <dbReference type="EC" id="1.13.12.3"/>
    </reaction>
</comment>
<reference evidence="8 9" key="1">
    <citation type="submission" date="2023-05" db="EMBL/GenBank/DDBJ databases">
        <title>Genome sequence of Pinibacter sp. MAH-24.</title>
        <authorList>
            <person name="Huq M.A."/>
        </authorList>
    </citation>
    <scope>NUCLEOTIDE SEQUENCE [LARGE SCALE GENOMIC DNA]</scope>
    <source>
        <strain evidence="8 9">MAH-24</strain>
    </source>
</reference>
<dbReference type="Pfam" id="PF01593">
    <property type="entry name" value="Amino_oxidase"/>
    <property type="match status" value="1"/>
</dbReference>
<evidence type="ECO:0000259" key="7">
    <source>
        <dbReference type="Pfam" id="PF01593"/>
    </source>
</evidence>
<organism evidence="8 9">
    <name type="scientific">Pinibacter soli</name>
    <dbReference type="NCBI Taxonomy" id="3044211"/>
    <lineage>
        <taxon>Bacteria</taxon>
        <taxon>Pseudomonadati</taxon>
        <taxon>Bacteroidota</taxon>
        <taxon>Chitinophagia</taxon>
        <taxon>Chitinophagales</taxon>
        <taxon>Chitinophagaceae</taxon>
        <taxon>Pinibacter</taxon>
    </lineage>
</organism>
<sequence>MTNNQQLLKERNSQQKSTMNQQIIIIGAGASGLMAAYELAKARQKVIVLEASERIGGRMYTAVCDGFEQPLELGAEFVHGEQPITLALLKEAGVAYKPVKGKMLNNRKGKWSTQGEMIPDWDGIIQKMDSLNEDMTLAAFLQKHYSDDQHMELRFIIQDFAEGFDLADIAQASVFALKAEWENEHGQQYRIAGGYRKLAEHLHHLIEKYGGKIHHNTAVNEVKWMENEVTVFTADGQQFEGTKLVVTVSPRVLQDVKIKFNPALDGYLNDLSQIGFGSVIKVFLQFEEPFWQEHEKNTGFVVSDQNIPTWWTQSDKENCLLTGWLGGPEVMPLITVSEEEIIDMGLQSLSNIYGIEKKKLRTILVASKAIHWTKEEWSMGGYSYSTLQSETVRKLLRMPLDNTIFFAGEALYEGRAPGTVEAALVNGQETARKILQS</sequence>
<evidence type="ECO:0000256" key="2">
    <source>
        <dbReference type="ARBA" id="ARBA00005833"/>
    </source>
</evidence>
<keyword evidence="5" id="KW-0073">Auxin biosynthesis</keyword>
<dbReference type="PANTHER" id="PTHR10742:SF410">
    <property type="entry name" value="LYSINE-SPECIFIC HISTONE DEMETHYLASE 2"/>
    <property type="match status" value="1"/>
</dbReference>
<dbReference type="InterPro" id="IPR002937">
    <property type="entry name" value="Amino_oxidase"/>
</dbReference>
<evidence type="ECO:0000256" key="3">
    <source>
        <dbReference type="ARBA" id="ARBA00012535"/>
    </source>
</evidence>
<feature type="domain" description="Amine oxidase" evidence="7">
    <location>
        <begin position="31"/>
        <end position="435"/>
    </location>
</feature>
<protein>
    <recommendedName>
        <fullName evidence="4">Tryptophan 2-monooxygenase</fullName>
        <ecNumber evidence="3">1.13.12.3</ecNumber>
    </recommendedName>
</protein>
<accession>A0ABT6RAZ3</accession>
<keyword evidence="8" id="KW-0560">Oxidoreductase</keyword>
<keyword evidence="9" id="KW-1185">Reference proteome</keyword>
<dbReference type="Gene3D" id="3.50.50.60">
    <property type="entry name" value="FAD/NAD(P)-binding domain"/>
    <property type="match status" value="1"/>
</dbReference>
<dbReference type="EC" id="1.13.12.3" evidence="3"/>
<proteinExistence type="inferred from homology"/>
<gene>
    <name evidence="8" type="ORF">QJ048_08035</name>
</gene>
<evidence type="ECO:0000313" key="8">
    <source>
        <dbReference type="EMBL" id="MDI3319718.1"/>
    </source>
</evidence>
<comment type="caution">
    <text evidence="8">The sequence shown here is derived from an EMBL/GenBank/DDBJ whole genome shotgun (WGS) entry which is preliminary data.</text>
</comment>
<evidence type="ECO:0000313" key="9">
    <source>
        <dbReference type="Proteomes" id="UP001226434"/>
    </source>
</evidence>
<dbReference type="SUPFAM" id="SSF54373">
    <property type="entry name" value="FAD-linked reductases, C-terminal domain"/>
    <property type="match status" value="1"/>
</dbReference>
<dbReference type="Proteomes" id="UP001226434">
    <property type="component" value="Unassembled WGS sequence"/>
</dbReference>
<comment type="similarity">
    <text evidence="2">Belongs to the tryptophan 2-monooxygenase family.</text>
</comment>
<dbReference type="SUPFAM" id="SSF51905">
    <property type="entry name" value="FAD/NAD(P)-binding domain"/>
    <property type="match status" value="1"/>
</dbReference>
<dbReference type="RefSeq" id="WP_282334169.1">
    <property type="nucleotide sequence ID" value="NZ_JASBRG010000005.1"/>
</dbReference>
<dbReference type="GO" id="GO:0016491">
    <property type="term" value="F:oxidoreductase activity"/>
    <property type="evidence" value="ECO:0007669"/>
    <property type="project" value="UniProtKB-KW"/>
</dbReference>
<name>A0ABT6RAZ3_9BACT</name>
<evidence type="ECO:0000256" key="1">
    <source>
        <dbReference type="ARBA" id="ARBA00004814"/>
    </source>
</evidence>
<evidence type="ECO:0000256" key="6">
    <source>
        <dbReference type="ARBA" id="ARBA00047321"/>
    </source>
</evidence>
<evidence type="ECO:0000256" key="4">
    <source>
        <dbReference type="ARBA" id="ARBA00017871"/>
    </source>
</evidence>
<evidence type="ECO:0000256" key="5">
    <source>
        <dbReference type="ARBA" id="ARBA00023070"/>
    </source>
</evidence>
<dbReference type="PANTHER" id="PTHR10742">
    <property type="entry name" value="FLAVIN MONOAMINE OXIDASE"/>
    <property type="match status" value="1"/>
</dbReference>
<dbReference type="InterPro" id="IPR036188">
    <property type="entry name" value="FAD/NAD-bd_sf"/>
</dbReference>
<comment type="pathway">
    <text evidence="1">Plant hormone metabolism; auxin biosynthesis.</text>
</comment>
<dbReference type="EMBL" id="JASBRG010000005">
    <property type="protein sequence ID" value="MDI3319718.1"/>
    <property type="molecule type" value="Genomic_DNA"/>
</dbReference>
<dbReference type="InterPro" id="IPR050281">
    <property type="entry name" value="Flavin_monoamine_oxidase"/>
</dbReference>